<reference evidence="2 3" key="1">
    <citation type="journal article" date="2018" name="Front. Plant Sci.">
        <title>Red Clover (Trifolium pratense) and Zigzag Clover (T. medium) - A Picture of Genomic Similarities and Differences.</title>
        <authorList>
            <person name="Dluhosova J."/>
            <person name="Istvanek J."/>
            <person name="Nedelnik J."/>
            <person name="Repkova J."/>
        </authorList>
    </citation>
    <scope>NUCLEOTIDE SEQUENCE [LARGE SCALE GENOMIC DNA]</scope>
    <source>
        <strain evidence="3">cv. 10/8</strain>
        <tissue evidence="2">Leaf</tissue>
    </source>
</reference>
<dbReference type="Proteomes" id="UP000265520">
    <property type="component" value="Unassembled WGS sequence"/>
</dbReference>
<dbReference type="AlphaFoldDB" id="A0A392SBY2"/>
<evidence type="ECO:0000313" key="2">
    <source>
        <dbReference type="EMBL" id="MCI45952.1"/>
    </source>
</evidence>
<feature type="compositionally biased region" description="Polar residues" evidence="1">
    <location>
        <begin position="27"/>
        <end position="42"/>
    </location>
</feature>
<sequence>MNPANLNRFEKQSAIQISEKLTHRRQQPNQTVNLKTQAPRKQTTTHRENNDDEPTTKTRPKRVHPKSVAAAAATTTREPPDTTKNH</sequence>
<evidence type="ECO:0000256" key="1">
    <source>
        <dbReference type="SAM" id="MobiDB-lite"/>
    </source>
</evidence>
<dbReference type="EMBL" id="LXQA010350866">
    <property type="protein sequence ID" value="MCI45952.1"/>
    <property type="molecule type" value="Genomic_DNA"/>
</dbReference>
<accession>A0A392SBY2</accession>
<organism evidence="2 3">
    <name type="scientific">Trifolium medium</name>
    <dbReference type="NCBI Taxonomy" id="97028"/>
    <lineage>
        <taxon>Eukaryota</taxon>
        <taxon>Viridiplantae</taxon>
        <taxon>Streptophyta</taxon>
        <taxon>Embryophyta</taxon>
        <taxon>Tracheophyta</taxon>
        <taxon>Spermatophyta</taxon>
        <taxon>Magnoliopsida</taxon>
        <taxon>eudicotyledons</taxon>
        <taxon>Gunneridae</taxon>
        <taxon>Pentapetalae</taxon>
        <taxon>rosids</taxon>
        <taxon>fabids</taxon>
        <taxon>Fabales</taxon>
        <taxon>Fabaceae</taxon>
        <taxon>Papilionoideae</taxon>
        <taxon>50 kb inversion clade</taxon>
        <taxon>NPAAA clade</taxon>
        <taxon>Hologalegina</taxon>
        <taxon>IRL clade</taxon>
        <taxon>Trifolieae</taxon>
        <taxon>Trifolium</taxon>
    </lineage>
</organism>
<protein>
    <submittedName>
        <fullName evidence="2">Uncharacterized protein</fullName>
    </submittedName>
</protein>
<evidence type="ECO:0000313" key="3">
    <source>
        <dbReference type="Proteomes" id="UP000265520"/>
    </source>
</evidence>
<keyword evidence="3" id="KW-1185">Reference proteome</keyword>
<comment type="caution">
    <text evidence="2">The sequence shown here is derived from an EMBL/GenBank/DDBJ whole genome shotgun (WGS) entry which is preliminary data.</text>
</comment>
<proteinExistence type="predicted"/>
<feature type="region of interest" description="Disordered" evidence="1">
    <location>
        <begin position="17"/>
        <end position="86"/>
    </location>
</feature>
<name>A0A392SBY2_9FABA</name>